<feature type="domain" description="J" evidence="2">
    <location>
        <begin position="686"/>
        <end position="750"/>
    </location>
</feature>
<proteinExistence type="predicted"/>
<organism evidence="3 4">
    <name type="scientific">Anopheles epiroticus</name>
    <dbReference type="NCBI Taxonomy" id="199890"/>
    <lineage>
        <taxon>Eukaryota</taxon>
        <taxon>Metazoa</taxon>
        <taxon>Ecdysozoa</taxon>
        <taxon>Arthropoda</taxon>
        <taxon>Hexapoda</taxon>
        <taxon>Insecta</taxon>
        <taxon>Pterygota</taxon>
        <taxon>Neoptera</taxon>
        <taxon>Endopterygota</taxon>
        <taxon>Diptera</taxon>
        <taxon>Nematocera</taxon>
        <taxon>Culicoidea</taxon>
        <taxon>Culicidae</taxon>
        <taxon>Anophelinae</taxon>
        <taxon>Anopheles</taxon>
    </lineage>
</organism>
<evidence type="ECO:0000256" key="1">
    <source>
        <dbReference type="SAM" id="MobiDB-lite"/>
    </source>
</evidence>
<dbReference type="SMART" id="SM00271">
    <property type="entry name" value="DnaJ"/>
    <property type="match status" value="1"/>
</dbReference>
<dbReference type="STRING" id="199890.A0A240PK87"/>
<feature type="compositionally biased region" description="Basic and acidic residues" evidence="1">
    <location>
        <begin position="332"/>
        <end position="344"/>
    </location>
</feature>
<reference evidence="4" key="1">
    <citation type="submission" date="2013-03" db="EMBL/GenBank/DDBJ databases">
        <title>The Genome Sequence of Anopheles epiroticus epiroticus2.</title>
        <authorList>
            <consortium name="The Broad Institute Genomics Platform"/>
            <person name="Neafsey D.E."/>
            <person name="Howell P."/>
            <person name="Walker B."/>
            <person name="Young S.K."/>
            <person name="Zeng Q."/>
            <person name="Gargeya S."/>
            <person name="Fitzgerald M."/>
            <person name="Haas B."/>
            <person name="Abouelleil A."/>
            <person name="Allen A.W."/>
            <person name="Alvarado L."/>
            <person name="Arachchi H.M."/>
            <person name="Berlin A.M."/>
            <person name="Chapman S.B."/>
            <person name="Gainer-Dewar J."/>
            <person name="Goldberg J."/>
            <person name="Griggs A."/>
            <person name="Gujja S."/>
            <person name="Hansen M."/>
            <person name="Howarth C."/>
            <person name="Imamovic A."/>
            <person name="Ireland A."/>
            <person name="Larimer J."/>
            <person name="McCowan C."/>
            <person name="Murphy C."/>
            <person name="Pearson M."/>
            <person name="Poon T.W."/>
            <person name="Priest M."/>
            <person name="Roberts A."/>
            <person name="Saif S."/>
            <person name="Shea T."/>
            <person name="Sisk P."/>
            <person name="Sykes S."/>
            <person name="Wortman J."/>
            <person name="Nusbaum C."/>
            <person name="Birren B."/>
        </authorList>
    </citation>
    <scope>NUCLEOTIDE SEQUENCE [LARGE SCALE GENOMIC DNA]</scope>
    <source>
        <strain evidence="4">Epiroticus2</strain>
    </source>
</reference>
<feature type="region of interest" description="Disordered" evidence="1">
    <location>
        <begin position="281"/>
        <end position="344"/>
    </location>
</feature>
<dbReference type="PANTHER" id="PTHR44665">
    <property type="entry name" value="DNAJ HOMOLOG SUBFAMILY C MEMBER 14"/>
    <property type="match status" value="1"/>
</dbReference>
<feature type="compositionally biased region" description="Low complexity" evidence="1">
    <location>
        <begin position="29"/>
        <end position="38"/>
    </location>
</feature>
<dbReference type="PANTHER" id="PTHR44665:SF1">
    <property type="entry name" value="DNAJ HOMOLOG SUBFAMILY C MEMBER 14"/>
    <property type="match status" value="1"/>
</dbReference>
<feature type="compositionally biased region" description="Basic and acidic residues" evidence="1">
    <location>
        <begin position="378"/>
        <end position="398"/>
    </location>
</feature>
<feature type="region of interest" description="Disordered" evidence="1">
    <location>
        <begin position="374"/>
        <end position="483"/>
    </location>
</feature>
<feature type="compositionally biased region" description="Polar residues" evidence="1">
    <location>
        <begin position="427"/>
        <end position="436"/>
    </location>
</feature>
<feature type="compositionally biased region" description="Gly residues" evidence="1">
    <location>
        <begin position="293"/>
        <end position="304"/>
    </location>
</feature>
<dbReference type="AlphaFoldDB" id="A0A240PK87"/>
<feature type="compositionally biased region" description="Polar residues" evidence="1">
    <location>
        <begin position="458"/>
        <end position="467"/>
    </location>
</feature>
<dbReference type="Proteomes" id="UP000075885">
    <property type="component" value="Unassembled WGS sequence"/>
</dbReference>
<protein>
    <submittedName>
        <fullName evidence="3">J domain-containing protein</fullName>
    </submittedName>
</protein>
<name>A0A240PK87_9DIPT</name>
<reference evidence="3" key="2">
    <citation type="submission" date="2020-05" db="UniProtKB">
        <authorList>
            <consortium name="EnsemblMetazoa"/>
        </authorList>
    </citation>
    <scope>IDENTIFICATION</scope>
    <source>
        <strain evidence="3">Epiroticus2</strain>
    </source>
</reference>
<feature type="compositionally biased region" description="Acidic residues" evidence="1">
    <location>
        <begin position="437"/>
        <end position="455"/>
    </location>
</feature>
<dbReference type="Pfam" id="PF00226">
    <property type="entry name" value="DnaJ"/>
    <property type="match status" value="1"/>
</dbReference>
<evidence type="ECO:0000313" key="4">
    <source>
        <dbReference type="Proteomes" id="UP000075885"/>
    </source>
</evidence>
<feature type="region of interest" description="Disordered" evidence="1">
    <location>
        <begin position="1"/>
        <end position="49"/>
    </location>
</feature>
<dbReference type="VEuPathDB" id="VectorBase:AEPI015297"/>
<dbReference type="Gene3D" id="1.10.287.110">
    <property type="entry name" value="DnaJ domain"/>
    <property type="match status" value="1"/>
</dbReference>
<dbReference type="SUPFAM" id="SSF46565">
    <property type="entry name" value="Chaperone J-domain"/>
    <property type="match status" value="1"/>
</dbReference>
<feature type="region of interest" description="Disordered" evidence="1">
    <location>
        <begin position="132"/>
        <end position="211"/>
    </location>
</feature>
<sequence length="792" mass="86401">MSNNTRDGNENFWPPNQQAGAPPQPPLPHHYAAHAQQQQHHHQFHQQLHQTLLQQPAVSQLLPHPQHLSYAVPTVPVVAPSVAPYYHNTTGMVDGYGVGGAGFSIHHGAHQPMEDEYADTYSPAMKVVYQPPQQHQPASATPGMMPCSQEDPNQNLVGQDKQVEEDNNSEATVSPAKVGMSKPAINPVPPNVVGSASQAHASTPNPPNATVTRANTNAAAVYNQQNDDNSAKLDQNVNKKQRIVAEVKPMRMSYSDVLSKNVPSGGSAFVSNATTNGEMASVLPTTFGNGTKVPGGNGSNGVAGGKSKREAKRSNANGADRKSTGNAGNVMHAKERDGTTRKAERTNCAGIGANASTLTDGVASKGVDGIADLTVRSGQDKGRSKNEKSSSAKRDKSTRGGVAEVLEAGLVGKKGRAGHANEDDASGIQNCRNEGTTVEEDRGEDYEEYDSDEYDQVSIGSSETVGQQADKRQSSSDQGSHEEIPFVYNVKKNTNGTNVTHIEKINPPRTATATYRKGGGRSSGPRGPGKQLDKSVGSPAGGKRSVRSRKNQKYAFLERLLLKWLEYMVLALHWLWSLVSDVVYLSARLAWDYVLSAYQYCWQHVRTIRQDFGKNSGRPGAWFRSVWQSFDGHFAKESRWAFWRRCRKQKPVEPPGGGKAPPYRDGRLPSTADEAMSSLLNCKGKDAYSILGVSPDCSQEQIRKHYKKIAVLVHPDKNKQPGAEEAFKVLQRSFELIGEPESRKEYDQSLAEALNAEKAWSEINDLLTQLHTKISEAANTIRYVEKKSRIWM</sequence>
<keyword evidence="4" id="KW-1185">Reference proteome</keyword>
<dbReference type="EnsemblMetazoa" id="AEPI015297-RA">
    <property type="protein sequence ID" value="AEPI015297-PA"/>
    <property type="gene ID" value="AEPI015297"/>
</dbReference>
<accession>A0A240PK87</accession>
<dbReference type="PROSITE" id="PS50076">
    <property type="entry name" value="DNAJ_2"/>
    <property type="match status" value="1"/>
</dbReference>
<dbReference type="InterPro" id="IPR001623">
    <property type="entry name" value="DnaJ_domain"/>
</dbReference>
<feature type="region of interest" description="Disordered" evidence="1">
    <location>
        <begin position="498"/>
        <end position="546"/>
    </location>
</feature>
<dbReference type="InterPro" id="IPR036869">
    <property type="entry name" value="J_dom_sf"/>
</dbReference>
<evidence type="ECO:0000313" key="3">
    <source>
        <dbReference type="EnsemblMetazoa" id="AEPI015297-PA"/>
    </source>
</evidence>
<feature type="compositionally biased region" description="Basic and acidic residues" evidence="1">
    <location>
        <begin position="469"/>
        <end position="483"/>
    </location>
</feature>
<evidence type="ECO:0000259" key="2">
    <source>
        <dbReference type="PROSITE" id="PS50076"/>
    </source>
</evidence>
<dbReference type="PRINTS" id="PR00625">
    <property type="entry name" value="JDOMAIN"/>
</dbReference>
<dbReference type="CDD" id="cd06257">
    <property type="entry name" value="DnaJ"/>
    <property type="match status" value="1"/>
</dbReference>
<dbReference type="InterPro" id="IPR052317">
    <property type="entry name" value="Viral_replicn-host_int_reg"/>
</dbReference>